<comment type="caution">
    <text evidence="1">The sequence shown here is derived from an EMBL/GenBank/DDBJ whole genome shotgun (WGS) entry which is preliminary data.</text>
</comment>
<reference evidence="1" key="1">
    <citation type="journal article" date="2015" name="Nature">
        <title>Complex archaea that bridge the gap between prokaryotes and eukaryotes.</title>
        <authorList>
            <person name="Spang A."/>
            <person name="Saw J.H."/>
            <person name="Jorgensen S.L."/>
            <person name="Zaremba-Niedzwiedzka K."/>
            <person name="Martijn J."/>
            <person name="Lind A.E."/>
            <person name="van Eijk R."/>
            <person name="Schleper C."/>
            <person name="Guy L."/>
            <person name="Ettema T.J."/>
        </authorList>
    </citation>
    <scope>NUCLEOTIDE SEQUENCE</scope>
</reference>
<organism evidence="1">
    <name type="scientific">marine sediment metagenome</name>
    <dbReference type="NCBI Taxonomy" id="412755"/>
    <lineage>
        <taxon>unclassified sequences</taxon>
        <taxon>metagenomes</taxon>
        <taxon>ecological metagenomes</taxon>
    </lineage>
</organism>
<name>A0A0F9X5A2_9ZZZZ</name>
<protein>
    <submittedName>
        <fullName evidence="1">Uncharacterized protein</fullName>
    </submittedName>
</protein>
<accession>A0A0F9X5A2</accession>
<gene>
    <name evidence="1" type="ORF">LCGC14_0190770</name>
</gene>
<sequence>MAEEETLIPENVKELVERMIFNNQESLREDIVATMEGPLSVVQRKKVIPRLAEK</sequence>
<dbReference type="EMBL" id="LAZR01000081">
    <property type="protein sequence ID" value="KKN94046.1"/>
    <property type="molecule type" value="Genomic_DNA"/>
</dbReference>
<proteinExistence type="predicted"/>
<dbReference type="AlphaFoldDB" id="A0A0F9X5A2"/>
<evidence type="ECO:0000313" key="1">
    <source>
        <dbReference type="EMBL" id="KKN94046.1"/>
    </source>
</evidence>